<evidence type="ECO:0000313" key="2">
    <source>
        <dbReference type="Proteomes" id="UP000504607"/>
    </source>
</evidence>
<organism evidence="2 3">
    <name type="scientific">Elaeis guineensis var. tenera</name>
    <name type="common">Oil palm</name>
    <dbReference type="NCBI Taxonomy" id="51953"/>
    <lineage>
        <taxon>Eukaryota</taxon>
        <taxon>Viridiplantae</taxon>
        <taxon>Streptophyta</taxon>
        <taxon>Embryophyta</taxon>
        <taxon>Tracheophyta</taxon>
        <taxon>Spermatophyta</taxon>
        <taxon>Magnoliopsida</taxon>
        <taxon>Liliopsida</taxon>
        <taxon>Arecaceae</taxon>
        <taxon>Arecoideae</taxon>
        <taxon>Cocoseae</taxon>
        <taxon>Elaeidinae</taxon>
        <taxon>Elaeis</taxon>
    </lineage>
</organism>
<name>A0A6J0PSH1_ELAGV</name>
<feature type="compositionally biased region" description="Acidic residues" evidence="1">
    <location>
        <begin position="34"/>
        <end position="44"/>
    </location>
</feature>
<sequence length="116" mass="12993">MVEPCDILRWLPVPPEGPTTEGRRRCGPAKEEFDASDVGEDETDADRWIHSSKLLEALRRLRRSSPAMPPRTQVVREAADWVLAAVARGQTRWSYAILSGGCPLRLKARRSRAAVD</sequence>
<reference evidence="3" key="1">
    <citation type="submission" date="2025-08" db="UniProtKB">
        <authorList>
            <consortium name="RefSeq"/>
        </authorList>
    </citation>
    <scope>IDENTIFICATION</scope>
</reference>
<feature type="compositionally biased region" description="Basic and acidic residues" evidence="1">
    <location>
        <begin position="21"/>
        <end position="33"/>
    </location>
</feature>
<accession>A0A6J0PSH1</accession>
<dbReference type="Proteomes" id="UP000504607">
    <property type="component" value="Unplaced"/>
</dbReference>
<dbReference type="RefSeq" id="XP_019711152.1">
    <property type="nucleotide sequence ID" value="XM_019855593.2"/>
</dbReference>
<evidence type="ECO:0000313" key="3">
    <source>
        <dbReference type="RefSeq" id="XP_019711152.1"/>
    </source>
</evidence>
<feature type="region of interest" description="Disordered" evidence="1">
    <location>
        <begin position="11"/>
        <end position="44"/>
    </location>
</feature>
<dbReference type="KEGG" id="egu:105059980"/>
<dbReference type="AlphaFoldDB" id="A0A6J0PSH1"/>
<proteinExistence type="predicted"/>
<dbReference type="GeneID" id="105059980"/>
<protein>
    <submittedName>
        <fullName evidence="3">Transcription factor bHLH148-like</fullName>
    </submittedName>
</protein>
<evidence type="ECO:0000256" key="1">
    <source>
        <dbReference type="SAM" id="MobiDB-lite"/>
    </source>
</evidence>
<keyword evidence="2" id="KW-1185">Reference proteome</keyword>
<gene>
    <name evidence="3" type="primary">LOC105059980</name>
</gene>
<dbReference type="InParanoid" id="A0A6J0PSH1"/>